<comment type="subcellular location">
    <subcellularLocation>
        <location evidence="1">Cell membrane</location>
        <topology evidence="1">Multi-pass membrane protein</topology>
    </subcellularLocation>
</comment>
<evidence type="ECO:0000256" key="23">
    <source>
        <dbReference type="SAM" id="Phobius"/>
    </source>
</evidence>
<dbReference type="Pfam" id="PF00115">
    <property type="entry name" value="COX1"/>
    <property type="match status" value="1"/>
</dbReference>
<feature type="transmembrane region" description="Helical" evidence="23">
    <location>
        <begin position="12"/>
        <end position="35"/>
    </location>
</feature>
<keyword evidence="11 25" id="KW-0560">Oxidoreductase</keyword>
<protein>
    <recommendedName>
        <fullName evidence="19">Nitric oxide reductase subunit B</fullName>
        <ecNumber evidence="18">1.7.2.5</ecNumber>
    </recommendedName>
    <alternativeName>
        <fullName evidence="20">NOR large subunit</fullName>
    </alternativeName>
    <alternativeName>
        <fullName evidence="21">Nitric oxide reductase cytochrome b subunit</fullName>
    </alternativeName>
</protein>
<keyword evidence="7 22" id="KW-0812">Transmembrane</keyword>
<evidence type="ECO:0000256" key="12">
    <source>
        <dbReference type="ARBA" id="ARBA00023004"/>
    </source>
</evidence>
<evidence type="ECO:0000259" key="24">
    <source>
        <dbReference type="PROSITE" id="PS50855"/>
    </source>
</evidence>
<dbReference type="InterPro" id="IPR023615">
    <property type="entry name" value="Cyt_c_Oxase_su1_BS"/>
</dbReference>
<dbReference type="GO" id="GO:0020037">
    <property type="term" value="F:heme binding"/>
    <property type="evidence" value="ECO:0007669"/>
    <property type="project" value="InterPro"/>
</dbReference>
<dbReference type="InterPro" id="IPR023616">
    <property type="entry name" value="Cyt_c_oxase-like_su1_dom"/>
</dbReference>
<dbReference type="GO" id="GO:0004129">
    <property type="term" value="F:cytochrome-c oxidase activity"/>
    <property type="evidence" value="ECO:0007669"/>
    <property type="project" value="InterPro"/>
</dbReference>
<dbReference type="EC" id="1.7.2.5" evidence="18"/>
<gene>
    <name evidence="25" type="primary">norB</name>
    <name evidence="25" type="ordered locus">Dshi_3184</name>
</gene>
<evidence type="ECO:0000256" key="22">
    <source>
        <dbReference type="RuleBase" id="RU000370"/>
    </source>
</evidence>
<dbReference type="GO" id="GO:0009060">
    <property type="term" value="P:aerobic respiration"/>
    <property type="evidence" value="ECO:0007669"/>
    <property type="project" value="InterPro"/>
</dbReference>
<comment type="pathway">
    <text evidence="16">Nitrogen metabolism; nitrate reduction (denitrification); dinitrogen from nitrate: step 3/4.</text>
</comment>
<evidence type="ECO:0000256" key="9">
    <source>
        <dbReference type="ARBA" id="ARBA00022982"/>
    </source>
</evidence>
<evidence type="ECO:0000256" key="21">
    <source>
        <dbReference type="ARBA" id="ARBA00081069"/>
    </source>
</evidence>
<evidence type="ECO:0000256" key="17">
    <source>
        <dbReference type="ARBA" id="ARBA00062246"/>
    </source>
</evidence>
<keyword evidence="6 22" id="KW-0679">Respiratory chain</keyword>
<evidence type="ECO:0000256" key="6">
    <source>
        <dbReference type="ARBA" id="ARBA00022660"/>
    </source>
</evidence>
<evidence type="ECO:0000256" key="19">
    <source>
        <dbReference type="ARBA" id="ARBA00068903"/>
    </source>
</evidence>
<keyword evidence="26" id="KW-1185">Reference proteome</keyword>
<evidence type="ECO:0000313" key="25">
    <source>
        <dbReference type="EMBL" id="ABV94917.1"/>
    </source>
</evidence>
<feature type="transmembrane region" description="Helical" evidence="23">
    <location>
        <begin position="128"/>
        <end position="145"/>
    </location>
</feature>
<dbReference type="RefSeq" id="WP_012179844.1">
    <property type="nucleotide sequence ID" value="NC_009952.1"/>
</dbReference>
<evidence type="ECO:0000256" key="18">
    <source>
        <dbReference type="ARBA" id="ARBA00066307"/>
    </source>
</evidence>
<feature type="transmembrane region" description="Helical" evidence="23">
    <location>
        <begin position="85"/>
        <end position="108"/>
    </location>
</feature>
<keyword evidence="12" id="KW-0408">Iron</keyword>
<proteinExistence type="inferred from homology"/>
<evidence type="ECO:0000313" key="26">
    <source>
        <dbReference type="Proteomes" id="UP000006833"/>
    </source>
</evidence>
<dbReference type="GO" id="GO:0022904">
    <property type="term" value="P:respiratory electron transport chain"/>
    <property type="evidence" value="ECO:0007669"/>
    <property type="project" value="TreeGrafter"/>
</dbReference>
<keyword evidence="5 22" id="KW-0349">Heme</keyword>
<keyword evidence="8" id="KW-0479">Metal-binding</keyword>
<evidence type="ECO:0000256" key="4">
    <source>
        <dbReference type="ARBA" id="ARBA00022475"/>
    </source>
</evidence>
<name>A8LM08_DINSH</name>
<dbReference type="EMBL" id="CP000830">
    <property type="protein sequence ID" value="ABV94917.1"/>
    <property type="molecule type" value="Genomic_DNA"/>
</dbReference>
<dbReference type="FunFam" id="1.20.210.10:FF:000010">
    <property type="entry name" value="Nitric oxide reductase subunit B"/>
    <property type="match status" value="1"/>
</dbReference>
<evidence type="ECO:0000256" key="2">
    <source>
        <dbReference type="ARBA" id="ARBA00009578"/>
    </source>
</evidence>
<evidence type="ECO:0000256" key="20">
    <source>
        <dbReference type="ARBA" id="ARBA00080844"/>
    </source>
</evidence>
<evidence type="ECO:0000256" key="5">
    <source>
        <dbReference type="ARBA" id="ARBA00022617"/>
    </source>
</evidence>
<evidence type="ECO:0000256" key="15">
    <source>
        <dbReference type="ARBA" id="ARBA00057596"/>
    </source>
</evidence>
<feature type="transmembrane region" description="Helical" evidence="23">
    <location>
        <begin position="255"/>
        <end position="282"/>
    </location>
</feature>
<evidence type="ECO:0000256" key="1">
    <source>
        <dbReference type="ARBA" id="ARBA00004651"/>
    </source>
</evidence>
<feature type="transmembrane region" description="Helical" evidence="23">
    <location>
        <begin position="189"/>
        <end position="214"/>
    </location>
</feature>
<dbReference type="GO" id="GO:0046872">
    <property type="term" value="F:metal ion binding"/>
    <property type="evidence" value="ECO:0007669"/>
    <property type="project" value="UniProtKB-KW"/>
</dbReference>
<dbReference type="PROSITE" id="PS50855">
    <property type="entry name" value="COX1"/>
    <property type="match status" value="1"/>
</dbReference>
<dbReference type="PROSITE" id="PS00077">
    <property type="entry name" value="COX1_CUB"/>
    <property type="match status" value="1"/>
</dbReference>
<feature type="transmembrane region" description="Helical" evidence="23">
    <location>
        <begin position="367"/>
        <end position="394"/>
    </location>
</feature>
<feature type="transmembrane region" description="Helical" evidence="23">
    <location>
        <begin position="157"/>
        <end position="177"/>
    </location>
</feature>
<dbReference type="STRING" id="398580.Dshi_3184"/>
<feature type="transmembrane region" description="Helical" evidence="23">
    <location>
        <begin position="414"/>
        <end position="438"/>
    </location>
</feature>
<dbReference type="AlphaFoldDB" id="A8LM08"/>
<dbReference type="GO" id="GO:0016966">
    <property type="term" value="F:nitric oxide reductase activity"/>
    <property type="evidence" value="ECO:0007669"/>
    <property type="project" value="UniProtKB-EC"/>
</dbReference>
<keyword evidence="13 23" id="KW-0472">Membrane</keyword>
<evidence type="ECO:0000256" key="13">
    <source>
        <dbReference type="ARBA" id="ARBA00023136"/>
    </source>
</evidence>
<feature type="transmembrane region" description="Helical" evidence="23">
    <location>
        <begin position="226"/>
        <end position="249"/>
    </location>
</feature>
<evidence type="ECO:0000256" key="10">
    <source>
        <dbReference type="ARBA" id="ARBA00022989"/>
    </source>
</evidence>
<evidence type="ECO:0000256" key="16">
    <source>
        <dbReference type="ARBA" id="ARBA00060527"/>
    </source>
</evidence>
<keyword evidence="9 22" id="KW-0249">Electron transport</keyword>
<feature type="transmembrane region" description="Helical" evidence="23">
    <location>
        <begin position="294"/>
        <end position="315"/>
    </location>
</feature>
<evidence type="ECO:0000256" key="14">
    <source>
        <dbReference type="ARBA" id="ARBA00052696"/>
    </source>
</evidence>
<comment type="subunit">
    <text evidence="17">Heterodimer of cytochromes b (large subunit) and c (small subunit).</text>
</comment>
<evidence type="ECO:0000256" key="3">
    <source>
        <dbReference type="ARBA" id="ARBA00022448"/>
    </source>
</evidence>
<dbReference type="eggNOG" id="COG3256">
    <property type="taxonomic scope" value="Bacteria"/>
</dbReference>
<dbReference type="Proteomes" id="UP000006833">
    <property type="component" value="Chromosome"/>
</dbReference>
<evidence type="ECO:0000256" key="11">
    <source>
        <dbReference type="ARBA" id="ARBA00023002"/>
    </source>
</evidence>
<dbReference type="GO" id="GO:0015990">
    <property type="term" value="P:electron transport coupled proton transport"/>
    <property type="evidence" value="ECO:0007669"/>
    <property type="project" value="TreeGrafter"/>
</dbReference>
<dbReference type="PANTHER" id="PTHR10422:SF43">
    <property type="entry name" value="NITRIC OXIDE REDUCTASE SUBUNIT B"/>
    <property type="match status" value="1"/>
</dbReference>
<dbReference type="PANTHER" id="PTHR10422">
    <property type="entry name" value="CYTOCHROME C OXIDASE SUBUNIT 1"/>
    <property type="match status" value="1"/>
</dbReference>
<comment type="catalytic activity">
    <reaction evidence="14">
        <text>nitrous oxide + 2 Fe(III)-[cytochrome c] + H2O = 2 nitric oxide + 2 Fe(II)-[cytochrome c] + 2 H(+)</text>
        <dbReference type="Rhea" id="RHEA:30211"/>
        <dbReference type="Rhea" id="RHEA-COMP:10350"/>
        <dbReference type="Rhea" id="RHEA-COMP:14399"/>
        <dbReference type="ChEBI" id="CHEBI:15377"/>
        <dbReference type="ChEBI" id="CHEBI:15378"/>
        <dbReference type="ChEBI" id="CHEBI:16480"/>
        <dbReference type="ChEBI" id="CHEBI:17045"/>
        <dbReference type="ChEBI" id="CHEBI:29033"/>
        <dbReference type="ChEBI" id="CHEBI:29034"/>
        <dbReference type="EC" id="1.7.2.5"/>
    </reaction>
</comment>
<comment type="function">
    <text evidence="15">Component of the anaerobic respiratory chain that transforms nitrate to dinitrogen (denitrification). NorB is the catalytic subunit of the enzyme complex. Shows proton pump activity across the membrane in denitrifying bacterial cells. The mononitrogen reduction is probably coupled to electron transport phosphorylation.</text>
</comment>
<keyword evidence="3 22" id="KW-0813">Transport</keyword>
<dbReference type="GO" id="GO:0005886">
    <property type="term" value="C:plasma membrane"/>
    <property type="evidence" value="ECO:0007669"/>
    <property type="project" value="UniProtKB-SubCell"/>
</dbReference>
<sequence>MKYESQKIAYAYFATALGLFAIQVIGGLLAGWVYVSPNTLSELVPFNTIRMLHTNSLIVWLLLGFFGAAYFLIPEEAEREIHSPMLAYVQLAILVVGTLGVVVTYLFNPFEGHWLLGKEGREFIEQPKWVKAGIVVAALIFLYNVSMTSLKGRKTAITNILLLGLWGLALLFLFSFYNPHNLSLDKMYWWYVVHLWVEGVWELIMASILAYLMLKLTGVDREVVEKWLYVIVAAALFSGILGTGHHYYWIGTPGYWQWIGSIFSSLEVIPFFAMMAFAFVMVWKGRRDHPNKAALLWSLGTATLAFFGAGVWGFLHTLHGVNYYTHGTQITAAHGHLAFFGAYVALNLAIISYAMPILKGRDPYNQVLNMASFWMMAGGMTFMTFVLTFAGTVQTHLQRVMGIDYMSVQDDITIFYWMRFGSGVVVVLGALLFIYAIFVPRKEIIEPNDRSVAAETPAE</sequence>
<dbReference type="KEGG" id="dsh:Dshi_3184"/>
<dbReference type="Gene3D" id="1.20.210.10">
    <property type="entry name" value="Cytochrome c oxidase-like, subunit I domain"/>
    <property type="match status" value="1"/>
</dbReference>
<dbReference type="InterPro" id="IPR036927">
    <property type="entry name" value="Cyt_c_oxase-like_su1_sf"/>
</dbReference>
<dbReference type="InterPro" id="IPR000883">
    <property type="entry name" value="Cyt_C_Oxase_1"/>
</dbReference>
<dbReference type="HOGENOM" id="CLU_021582_1_0_5"/>
<keyword evidence="4" id="KW-1003">Cell membrane</keyword>
<dbReference type="OrthoDB" id="9767153at2"/>
<dbReference type="SUPFAM" id="SSF81442">
    <property type="entry name" value="Cytochrome c oxidase subunit I-like"/>
    <property type="match status" value="1"/>
</dbReference>
<evidence type="ECO:0000256" key="8">
    <source>
        <dbReference type="ARBA" id="ARBA00022723"/>
    </source>
</evidence>
<accession>A8LM08</accession>
<feature type="transmembrane region" description="Helical" evidence="23">
    <location>
        <begin position="335"/>
        <end position="355"/>
    </location>
</feature>
<keyword evidence="10 23" id="KW-1133">Transmembrane helix</keyword>
<feature type="transmembrane region" description="Helical" evidence="23">
    <location>
        <begin position="55"/>
        <end position="73"/>
    </location>
</feature>
<reference evidence="26" key="1">
    <citation type="journal article" date="2010" name="ISME J.">
        <title>The complete genome sequence of the algal symbiont Dinoroseobacter shibae: a hitchhiker's guide to life in the sea.</title>
        <authorList>
            <person name="Wagner-Dobler I."/>
            <person name="Ballhausen B."/>
            <person name="Berger M."/>
            <person name="Brinkhoff T."/>
            <person name="Buchholz I."/>
            <person name="Bunk B."/>
            <person name="Cypionka H."/>
            <person name="Daniel R."/>
            <person name="Drepper T."/>
            <person name="Gerdts G."/>
            <person name="Hahnke S."/>
            <person name="Han C."/>
            <person name="Jahn D."/>
            <person name="Kalhoefer D."/>
            <person name="Kiss H."/>
            <person name="Klenk H.P."/>
            <person name="Kyrpides N."/>
            <person name="Liebl W."/>
            <person name="Liesegang H."/>
            <person name="Meincke L."/>
            <person name="Pati A."/>
            <person name="Petersen J."/>
            <person name="Piekarski T."/>
            <person name="Pommerenke C."/>
            <person name="Pradella S."/>
            <person name="Pukall R."/>
            <person name="Rabus R."/>
            <person name="Stackebrandt E."/>
            <person name="Thole S."/>
            <person name="Thompson L."/>
            <person name="Tielen P."/>
            <person name="Tomasch J."/>
            <person name="von Jan M."/>
            <person name="Wanphrut N."/>
            <person name="Wichels A."/>
            <person name="Zech H."/>
            <person name="Simon M."/>
        </authorList>
    </citation>
    <scope>NUCLEOTIDE SEQUENCE [LARGE SCALE GENOMIC DNA]</scope>
    <source>
        <strain evidence="26">DSM 16493 / NCIMB 14021 / DFL 12</strain>
    </source>
</reference>
<evidence type="ECO:0000256" key="7">
    <source>
        <dbReference type="ARBA" id="ARBA00022692"/>
    </source>
</evidence>
<organism evidence="25 26">
    <name type="scientific">Dinoroseobacter shibae (strain DSM 16493 / NCIMB 14021 / DFL 12)</name>
    <dbReference type="NCBI Taxonomy" id="398580"/>
    <lineage>
        <taxon>Bacteria</taxon>
        <taxon>Pseudomonadati</taxon>
        <taxon>Pseudomonadota</taxon>
        <taxon>Alphaproteobacteria</taxon>
        <taxon>Rhodobacterales</taxon>
        <taxon>Roseobacteraceae</taxon>
        <taxon>Dinoroseobacter</taxon>
    </lineage>
</organism>
<comment type="similarity">
    <text evidence="2 22">Belongs to the heme-copper respiratory oxidase family.</text>
</comment>
<feature type="domain" description="Cytochrome oxidase subunit I profile" evidence="24">
    <location>
        <begin position="172"/>
        <end position="438"/>
    </location>
</feature>